<accession>A0A3S0R6H1</accession>
<gene>
    <name evidence="1" type="ORF">EKH80_01965</name>
</gene>
<organism evidence="1 2">
    <name type="scientific">Dyella choica</name>
    <dbReference type="NCBI Taxonomy" id="1927959"/>
    <lineage>
        <taxon>Bacteria</taxon>
        <taxon>Pseudomonadati</taxon>
        <taxon>Pseudomonadota</taxon>
        <taxon>Gammaproteobacteria</taxon>
        <taxon>Lysobacterales</taxon>
        <taxon>Rhodanobacteraceae</taxon>
        <taxon>Dyella</taxon>
    </lineage>
</organism>
<dbReference type="EMBL" id="RYYV01000001">
    <property type="protein sequence ID" value="RUL79979.1"/>
    <property type="molecule type" value="Genomic_DNA"/>
</dbReference>
<proteinExistence type="predicted"/>
<dbReference type="Proteomes" id="UP000274358">
    <property type="component" value="Unassembled WGS sequence"/>
</dbReference>
<reference evidence="1 2" key="1">
    <citation type="submission" date="2018-12" db="EMBL/GenBank/DDBJ databases">
        <title>Dyella dinghuensis sp. nov. DHOA06 and Dyella choica sp. nov. 4M-K27, isolated from forest soil.</title>
        <authorList>
            <person name="Qiu L.-H."/>
            <person name="Gao Z.-H."/>
        </authorList>
    </citation>
    <scope>NUCLEOTIDE SEQUENCE [LARGE SCALE GENOMIC DNA]</scope>
    <source>
        <strain evidence="1 2">4M-K27</strain>
    </source>
</reference>
<keyword evidence="2" id="KW-1185">Reference proteome</keyword>
<dbReference type="RefSeq" id="WP_126683030.1">
    <property type="nucleotide sequence ID" value="NZ_RYYV01000001.1"/>
</dbReference>
<evidence type="ECO:0000313" key="1">
    <source>
        <dbReference type="EMBL" id="RUL79979.1"/>
    </source>
</evidence>
<evidence type="ECO:0000313" key="2">
    <source>
        <dbReference type="Proteomes" id="UP000274358"/>
    </source>
</evidence>
<comment type="caution">
    <text evidence="1">The sequence shown here is derived from an EMBL/GenBank/DDBJ whole genome shotgun (WGS) entry which is preliminary data.</text>
</comment>
<name>A0A3S0R6H1_9GAMM</name>
<dbReference type="AlphaFoldDB" id="A0A3S0R6H1"/>
<protein>
    <submittedName>
        <fullName evidence="1">Uncharacterized protein</fullName>
    </submittedName>
</protein>
<sequence>MEQIVECFIAGGPQHGLVRLQLWDPQYPAPPVVASNDGKVCIAAARLPAGQCSKRFLVLHPQATGQQILAMVARLRTHAMSTVA</sequence>
<dbReference type="OrthoDB" id="5957156at2"/>